<organism evidence="3 4">
    <name type="scientific">Terrimesophilobacter mesophilus</name>
    <dbReference type="NCBI Taxonomy" id="433647"/>
    <lineage>
        <taxon>Bacteria</taxon>
        <taxon>Bacillati</taxon>
        <taxon>Actinomycetota</taxon>
        <taxon>Actinomycetes</taxon>
        <taxon>Micrococcales</taxon>
        <taxon>Microbacteriaceae</taxon>
        <taxon>Terrimesophilobacter</taxon>
    </lineage>
</organism>
<dbReference type="PANTHER" id="PTHR23523">
    <property type="match status" value="1"/>
</dbReference>
<accession>A0A4R8VAS0</accession>
<gene>
    <name evidence="3" type="ORF">E3N84_09845</name>
</gene>
<dbReference type="AlphaFoldDB" id="A0A4R8VAS0"/>
<dbReference type="Gene3D" id="1.20.1250.20">
    <property type="entry name" value="MFS general substrate transporter like domains"/>
    <property type="match status" value="2"/>
</dbReference>
<keyword evidence="2" id="KW-0812">Transmembrane</keyword>
<dbReference type="RefSeq" id="WP_104096165.1">
    <property type="nucleotide sequence ID" value="NZ_JACHBP010000001.1"/>
</dbReference>
<evidence type="ECO:0000256" key="2">
    <source>
        <dbReference type="SAM" id="Phobius"/>
    </source>
</evidence>
<dbReference type="InterPro" id="IPR052524">
    <property type="entry name" value="MFS_Cyanate_Porter"/>
</dbReference>
<keyword evidence="2" id="KW-1133">Transmembrane helix</keyword>
<feature type="compositionally biased region" description="Low complexity" evidence="1">
    <location>
        <begin position="1"/>
        <end position="14"/>
    </location>
</feature>
<feature type="transmembrane region" description="Helical" evidence="2">
    <location>
        <begin position="378"/>
        <end position="400"/>
    </location>
</feature>
<feature type="transmembrane region" description="Helical" evidence="2">
    <location>
        <begin position="291"/>
        <end position="310"/>
    </location>
</feature>
<feature type="transmembrane region" description="Helical" evidence="2">
    <location>
        <begin position="149"/>
        <end position="174"/>
    </location>
</feature>
<feature type="transmembrane region" description="Helical" evidence="2">
    <location>
        <begin position="96"/>
        <end position="113"/>
    </location>
</feature>
<feature type="transmembrane region" description="Helical" evidence="2">
    <location>
        <begin position="260"/>
        <end position="284"/>
    </location>
</feature>
<feature type="region of interest" description="Disordered" evidence="1">
    <location>
        <begin position="1"/>
        <end position="20"/>
    </location>
</feature>
<evidence type="ECO:0000313" key="3">
    <source>
        <dbReference type="EMBL" id="TFB80304.1"/>
    </source>
</evidence>
<dbReference type="GO" id="GO:0022857">
    <property type="term" value="F:transmembrane transporter activity"/>
    <property type="evidence" value="ECO:0007669"/>
    <property type="project" value="InterPro"/>
</dbReference>
<feature type="transmembrane region" description="Helical" evidence="2">
    <location>
        <begin position="226"/>
        <end position="248"/>
    </location>
</feature>
<keyword evidence="2" id="KW-0472">Membrane</keyword>
<evidence type="ECO:0000313" key="4">
    <source>
        <dbReference type="Proteomes" id="UP000298488"/>
    </source>
</evidence>
<dbReference type="Proteomes" id="UP000298488">
    <property type="component" value="Unassembled WGS sequence"/>
</dbReference>
<feature type="transmembrane region" description="Helical" evidence="2">
    <location>
        <begin position="316"/>
        <end position="339"/>
    </location>
</feature>
<name>A0A4R8VAS0_9MICO</name>
<dbReference type="CDD" id="cd17339">
    <property type="entry name" value="MFS_NIMT_CynX_like"/>
    <property type="match status" value="1"/>
</dbReference>
<reference evidence="3 4" key="1">
    <citation type="submission" date="2019-03" db="EMBL/GenBank/DDBJ databases">
        <title>Genomics of glacier-inhabiting Cryobacterium strains.</title>
        <authorList>
            <person name="Liu Q."/>
            <person name="Xin Y.-H."/>
        </authorList>
    </citation>
    <scope>NUCLEOTIDE SEQUENCE [LARGE SCALE GENOMIC DNA]</scope>
    <source>
        <strain evidence="3 4">CGMCC 1.10440</strain>
    </source>
</reference>
<sequence length="427" mass="43932">MVPVDAGLAPSAGPGPAGSGGRTTSGGVWAAIAIVLVALNLRPVIVAVAPLFDTIGAELELTSFLAGLLVTLPVLCFGVLGPVAPVLAAKFGFERSLAMVLLAIIAGSALRIVPTIPALFGGTLLLGAGIAVGNILLPGLIKRDFSHRLGLMSGLFSMCLAAGATLAAGVTIPIAEAAGWDWNEALAAWGLFALLGLACWVPTLWGARGTAGHPPTLGIRLSRDRVAWLVTAFFGLQSFNFYSTTAWLPTILIAQGHDAVFAGLMLSLVNLVSVLPALLVPILLDRIRRQPAFTVFVSLVYFAAFGGFLAFPGPVIVWMVLLGFAQGAGLGLGLTLIVLRSPDAEHATKLSGMAQSWGYLLAAVGPLALGGLRDLTGAWLVPVLLLFVMLVPQAITAWLAGRPDLVGGHRARGAGDGDAARLDVSEG</sequence>
<keyword evidence="4" id="KW-1185">Reference proteome</keyword>
<feature type="transmembrane region" description="Helical" evidence="2">
    <location>
        <begin position="119"/>
        <end position="137"/>
    </location>
</feature>
<feature type="transmembrane region" description="Helical" evidence="2">
    <location>
        <begin position="64"/>
        <end position="89"/>
    </location>
</feature>
<dbReference type="Pfam" id="PF07690">
    <property type="entry name" value="MFS_1"/>
    <property type="match status" value="1"/>
</dbReference>
<dbReference type="SUPFAM" id="SSF103473">
    <property type="entry name" value="MFS general substrate transporter"/>
    <property type="match status" value="1"/>
</dbReference>
<dbReference type="InterPro" id="IPR036259">
    <property type="entry name" value="MFS_trans_sf"/>
</dbReference>
<protein>
    <submittedName>
        <fullName evidence="3">MFS transporter</fullName>
    </submittedName>
</protein>
<dbReference type="PANTHER" id="PTHR23523:SF2">
    <property type="entry name" value="2-NITROIMIDAZOLE TRANSPORTER"/>
    <property type="match status" value="1"/>
</dbReference>
<dbReference type="OrthoDB" id="5317164at2"/>
<comment type="caution">
    <text evidence="3">The sequence shown here is derived from an EMBL/GenBank/DDBJ whole genome shotgun (WGS) entry which is preliminary data.</text>
</comment>
<dbReference type="InterPro" id="IPR011701">
    <property type="entry name" value="MFS"/>
</dbReference>
<feature type="transmembrane region" description="Helical" evidence="2">
    <location>
        <begin position="28"/>
        <end position="52"/>
    </location>
</feature>
<feature type="transmembrane region" description="Helical" evidence="2">
    <location>
        <begin position="351"/>
        <end position="372"/>
    </location>
</feature>
<proteinExistence type="predicted"/>
<feature type="transmembrane region" description="Helical" evidence="2">
    <location>
        <begin position="186"/>
        <end position="205"/>
    </location>
</feature>
<dbReference type="EMBL" id="SOFI01000003">
    <property type="protein sequence ID" value="TFB80304.1"/>
    <property type="molecule type" value="Genomic_DNA"/>
</dbReference>
<evidence type="ECO:0000256" key="1">
    <source>
        <dbReference type="SAM" id="MobiDB-lite"/>
    </source>
</evidence>